<dbReference type="EMBL" id="AP014809">
    <property type="protein sequence ID" value="BAU89412.1"/>
    <property type="molecule type" value="Genomic_DNA"/>
</dbReference>
<accession>A0A161JLM6</accession>
<evidence type="ECO:0000313" key="2">
    <source>
        <dbReference type="EMBL" id="BAU89412.1"/>
    </source>
</evidence>
<dbReference type="Proteomes" id="UP000218288">
    <property type="component" value="Chromosome"/>
</dbReference>
<reference evidence="2 3" key="1">
    <citation type="journal article" date="2016" name="Genome Announc.">
        <title>Complete Genome Sequence of Methylobacterium populi P-1M, Isolated from Pink-Pigmented Household Biofilm.</title>
        <authorList>
            <person name="Morohoshi T."/>
            <person name="Ikeda T."/>
        </authorList>
    </citation>
    <scope>NUCLEOTIDE SEQUENCE [LARGE SCALE GENOMIC DNA]</scope>
    <source>
        <strain evidence="2 3">P-1M</strain>
    </source>
</reference>
<proteinExistence type="predicted"/>
<protein>
    <submittedName>
        <fullName evidence="2">Uncharacterized protein</fullName>
    </submittedName>
</protein>
<name>A0A161JLM6_9HYPH</name>
<dbReference type="AlphaFoldDB" id="A0A161JLM6"/>
<feature type="region of interest" description="Disordered" evidence="1">
    <location>
        <begin position="164"/>
        <end position="216"/>
    </location>
</feature>
<sequence length="290" mass="31702">MTGDRTRTARPRHQPRAQADFGTTLVRGLVAGAAGVAAMTLAEKVEQSLTGRPNSFVPAHTLRRVLGLPPRPDRERVGLNWAMHWGQGIALGPLRMLMAERGMRGSVASFLFLNLRLLNDQALENATGAGAPPWTWPRDEQRVDLLHKAIYAFVTGYVADELAQSPDRARHHGRGGDDADREAAREGILRRTALSRGRPAARHDERSASPETSAEANRAYGVRVDVPGRAGVPVLVIARDELDAELLAAQAAGPDAHAEVFRELDRDEIREHGLDLRERGSVRSLATLRL</sequence>
<evidence type="ECO:0000313" key="3">
    <source>
        <dbReference type="Proteomes" id="UP000218288"/>
    </source>
</evidence>
<evidence type="ECO:0000256" key="1">
    <source>
        <dbReference type="SAM" id="MobiDB-lite"/>
    </source>
</evidence>
<gene>
    <name evidence="2" type="ORF">MPPM_0807</name>
</gene>
<dbReference type="RefSeq" id="WP_173807871.1">
    <property type="nucleotide sequence ID" value="NZ_AP014809.1"/>
</dbReference>
<organism evidence="2 3">
    <name type="scientific">Methylorubrum populi</name>
    <dbReference type="NCBI Taxonomy" id="223967"/>
    <lineage>
        <taxon>Bacteria</taxon>
        <taxon>Pseudomonadati</taxon>
        <taxon>Pseudomonadota</taxon>
        <taxon>Alphaproteobacteria</taxon>
        <taxon>Hyphomicrobiales</taxon>
        <taxon>Methylobacteriaceae</taxon>
        <taxon>Methylorubrum</taxon>
    </lineage>
</organism>
<feature type="compositionally biased region" description="Basic and acidic residues" evidence="1">
    <location>
        <begin position="174"/>
        <end position="189"/>
    </location>
</feature>